<accession>A0ACB7VRU3</accession>
<proteinExistence type="predicted"/>
<comment type="caution">
    <text evidence="1">The sequence shown here is derived from an EMBL/GenBank/DDBJ whole genome shotgun (WGS) entry which is preliminary data.</text>
</comment>
<evidence type="ECO:0000313" key="1">
    <source>
        <dbReference type="EMBL" id="KAH7677144.1"/>
    </source>
</evidence>
<evidence type="ECO:0000313" key="2">
    <source>
        <dbReference type="Proteomes" id="UP000827976"/>
    </source>
</evidence>
<keyword evidence="2" id="KW-1185">Reference proteome</keyword>
<dbReference type="EMBL" id="CM037017">
    <property type="protein sequence ID" value="KAH7677144.1"/>
    <property type="molecule type" value="Genomic_DNA"/>
</dbReference>
<gene>
    <name evidence="1" type="ORF">IHE45_07G063000</name>
</gene>
<name>A0ACB7VRU3_DIOAL</name>
<organism evidence="1 2">
    <name type="scientific">Dioscorea alata</name>
    <name type="common">Purple yam</name>
    <dbReference type="NCBI Taxonomy" id="55571"/>
    <lineage>
        <taxon>Eukaryota</taxon>
        <taxon>Viridiplantae</taxon>
        <taxon>Streptophyta</taxon>
        <taxon>Embryophyta</taxon>
        <taxon>Tracheophyta</taxon>
        <taxon>Spermatophyta</taxon>
        <taxon>Magnoliopsida</taxon>
        <taxon>Liliopsida</taxon>
        <taxon>Dioscoreales</taxon>
        <taxon>Dioscoreaceae</taxon>
        <taxon>Dioscorea</taxon>
    </lineage>
</organism>
<dbReference type="Proteomes" id="UP000827976">
    <property type="component" value="Chromosome 7"/>
</dbReference>
<sequence length="462" mass="52371">MPYLSLSTSIESLFGLLSSLLACFLARSLTCSLFSPLPYLMESFSASNFVPFLLLRCFPRRNLRPLCSTIQASQSMEDENEKIYKELGLFSLKKKIADAISRAEMIAPLALEFEEARRIKQEEVLQDCNLWDDIEKSTESLSALGDAIKMVKDLKDLQHKAEEVKLITQLAEMDVINHQLFKQAYEDSMRVSNFLDRYEMSKFLSGPYDKEGACITIEAGQEGIASEIWAEKLLVMYMSWAEKHGCKGRIIEKCAPRTGGIRSATFEFESEFFYGYLSGERGTHRMVRGSLDASVIREACSADVNVMPIFLEEADDLHVHKEDLNVSSLFLPQQQNDCKTEHAVSILHIPSGISAQSSGERSFVANKIKALARLKAKLLVAALEQGVKDVNEVREVIANEWKHEMRRYMFRPHKMVHDLKTGIQLLDLNSVLDGNIEPLIRAHISLRQGKEIDYELNCIKNK</sequence>
<protein>
    <submittedName>
        <fullName evidence="1">Mitochondrial polypeptide chain release factor protein</fullName>
    </submittedName>
</protein>
<reference evidence="2" key="1">
    <citation type="journal article" date="2022" name="Nat. Commun.">
        <title>Chromosome evolution and the genetic basis of agronomically important traits in greater yam.</title>
        <authorList>
            <person name="Bredeson J.V."/>
            <person name="Lyons J.B."/>
            <person name="Oniyinde I.O."/>
            <person name="Okereke N.R."/>
            <person name="Kolade O."/>
            <person name="Nnabue I."/>
            <person name="Nwadili C.O."/>
            <person name="Hribova E."/>
            <person name="Parker M."/>
            <person name="Nwogha J."/>
            <person name="Shu S."/>
            <person name="Carlson J."/>
            <person name="Kariba R."/>
            <person name="Muthemba S."/>
            <person name="Knop K."/>
            <person name="Barton G.J."/>
            <person name="Sherwood A.V."/>
            <person name="Lopez-Montes A."/>
            <person name="Asiedu R."/>
            <person name="Jamnadass R."/>
            <person name="Muchugi A."/>
            <person name="Goodstein D."/>
            <person name="Egesi C.N."/>
            <person name="Featherston J."/>
            <person name="Asfaw A."/>
            <person name="Simpson G.G."/>
            <person name="Dolezel J."/>
            <person name="Hendre P.S."/>
            <person name="Van Deynze A."/>
            <person name="Kumar P.L."/>
            <person name="Obidiegwu J.E."/>
            <person name="Bhattacharjee R."/>
            <person name="Rokhsar D.S."/>
        </authorList>
    </citation>
    <scope>NUCLEOTIDE SEQUENCE [LARGE SCALE GENOMIC DNA]</scope>
    <source>
        <strain evidence="2">cv. TDa95/00328</strain>
    </source>
</reference>